<evidence type="ECO:0000313" key="1">
    <source>
        <dbReference type="EMBL" id="ADU56261.1"/>
    </source>
</evidence>
<reference evidence="1" key="1">
    <citation type="journal article" date="2011" name="J. Am. Chem. Soc.">
        <title>Biosynthesis of the allylmalonyl-CoA extender unit for the FK506 polyketide synthase proceeds through a dedicated polyketide synthase and facilitates the mutasynthesis of analogues.</title>
        <authorList>
            <person name="Mo S."/>
            <person name="Kim D.H."/>
            <person name="Lee J.H."/>
            <person name="Park J.W."/>
            <person name="Basnet D.B."/>
            <person name="Ban Y.H."/>
            <person name="Yoo Y.J."/>
            <person name="Chen S.W."/>
            <person name="Park S.R."/>
            <person name="Choi E.A."/>
            <person name="Kim E."/>
            <person name="Jin Y.Y."/>
            <person name="Lee S.K."/>
            <person name="Park J.Y."/>
            <person name="Liu Y."/>
            <person name="Lee M.O."/>
            <person name="Lee K.S."/>
            <person name="Kim S.J."/>
            <person name="Kim D."/>
            <person name="Park B.C."/>
            <person name="Lee S.G."/>
            <person name="Kwon H.J."/>
            <person name="Suh J.W."/>
            <person name="Moore B.S."/>
            <person name="Lim S.K."/>
            <person name="Yoon Y.J."/>
        </authorList>
    </citation>
    <scope>NUCLEOTIDE SEQUENCE</scope>
    <source>
        <strain evidence="1">KCTC 9225</strain>
    </source>
</reference>
<organism evidence="1">
    <name type="scientific">Streptomyces kanamyceticus</name>
    <dbReference type="NCBI Taxonomy" id="1967"/>
    <lineage>
        <taxon>Bacteria</taxon>
        <taxon>Bacillati</taxon>
        <taxon>Actinomycetota</taxon>
        <taxon>Actinomycetes</taxon>
        <taxon>Kitasatosporales</taxon>
        <taxon>Streptomycetaceae</taxon>
        <taxon>Streptomyces</taxon>
    </lineage>
</organism>
<dbReference type="AlphaFoldDB" id="E9KT91"/>
<accession>E9KT91</accession>
<proteinExistence type="predicted"/>
<protein>
    <submittedName>
        <fullName evidence="1">Uncharacterized protein</fullName>
    </submittedName>
</protein>
<sequence length="43" mass="4841">MATEREFLRVLSVRSTSFLRLSSTLVVKCPKGLLGAEVLTQRF</sequence>
<dbReference type="EMBL" id="HM116536">
    <property type="protein sequence ID" value="ADU56261.1"/>
    <property type="molecule type" value="Genomic_DNA"/>
</dbReference>
<name>E9KT91_STRKN</name>
<gene>
    <name evidence="1" type="ORF">Tcs_SK_007</name>
</gene>